<evidence type="ECO:0000313" key="19">
    <source>
        <dbReference type="EMBL" id="WHX10964.1"/>
    </source>
</evidence>
<comment type="similarity">
    <text evidence="3">In the N-terminal section; belongs to the AAA ATPase family.</text>
</comment>
<dbReference type="InterPro" id="IPR000642">
    <property type="entry name" value="Peptidase_M41"/>
</dbReference>
<keyword evidence="5 15" id="KW-0812">Transmembrane</keyword>
<keyword evidence="12 15" id="KW-0482">Metalloprotease</keyword>
<keyword evidence="15" id="KW-1003">Cell membrane</keyword>
<dbReference type="SMART" id="SM00382">
    <property type="entry name" value="AAA"/>
    <property type="match status" value="1"/>
</dbReference>
<dbReference type="FunFam" id="1.10.8.60:FF:000001">
    <property type="entry name" value="ATP-dependent zinc metalloprotease FtsH"/>
    <property type="match status" value="1"/>
</dbReference>
<dbReference type="SUPFAM" id="SSF140990">
    <property type="entry name" value="FtsH protease domain-like"/>
    <property type="match status" value="1"/>
</dbReference>
<protein>
    <recommendedName>
        <fullName evidence="15">ATP-dependent zinc metalloprotease FtsH</fullName>
        <ecNumber evidence="15">3.4.24.-</ecNumber>
    </recommendedName>
</protein>
<keyword evidence="11 15" id="KW-1133">Transmembrane helix</keyword>
<evidence type="ECO:0000256" key="4">
    <source>
        <dbReference type="ARBA" id="ARBA00022670"/>
    </source>
</evidence>
<proteinExistence type="inferred from homology"/>
<dbReference type="PANTHER" id="PTHR43655:SF2">
    <property type="entry name" value="AFG3 LIKE MATRIX AAA PEPTIDASE SUBUNIT 2, ISOFORM A"/>
    <property type="match status" value="1"/>
</dbReference>
<feature type="binding site" evidence="15">
    <location>
        <position position="457"/>
    </location>
    <ligand>
        <name>Zn(2+)</name>
        <dbReference type="ChEBI" id="CHEBI:29105"/>
        <note>catalytic</note>
    </ligand>
</feature>
<evidence type="ECO:0000256" key="5">
    <source>
        <dbReference type="ARBA" id="ARBA00022692"/>
    </source>
</evidence>
<dbReference type="GO" id="GO:0030163">
    <property type="term" value="P:protein catabolic process"/>
    <property type="evidence" value="ECO:0007669"/>
    <property type="project" value="UniProtKB-UniRule"/>
</dbReference>
<evidence type="ECO:0000256" key="15">
    <source>
        <dbReference type="HAMAP-Rule" id="MF_01458"/>
    </source>
</evidence>
<evidence type="ECO:0000256" key="13">
    <source>
        <dbReference type="ARBA" id="ARBA00023136"/>
    </source>
</evidence>
<keyword evidence="10 15" id="KW-0067">ATP-binding</keyword>
<evidence type="ECO:0000256" key="3">
    <source>
        <dbReference type="ARBA" id="ARBA00010550"/>
    </source>
</evidence>
<evidence type="ECO:0000256" key="16">
    <source>
        <dbReference type="RuleBase" id="RU003651"/>
    </source>
</evidence>
<dbReference type="EMBL" id="CP126056">
    <property type="protein sequence ID" value="WHX10964.1"/>
    <property type="molecule type" value="Genomic_DNA"/>
</dbReference>
<organism evidence="19 20">
    <name type="scientific">Phocaeicola dorei</name>
    <dbReference type="NCBI Taxonomy" id="357276"/>
    <lineage>
        <taxon>Bacteria</taxon>
        <taxon>Pseudomonadati</taxon>
        <taxon>Bacteroidota</taxon>
        <taxon>Bacteroidia</taxon>
        <taxon>Bacteroidales</taxon>
        <taxon>Bacteroidaceae</taxon>
        <taxon>Phocaeicola</taxon>
    </lineage>
</organism>
<evidence type="ECO:0000259" key="18">
    <source>
        <dbReference type="SMART" id="SM00382"/>
    </source>
</evidence>
<feature type="transmembrane region" description="Helical" evidence="15">
    <location>
        <begin position="20"/>
        <end position="36"/>
    </location>
</feature>
<dbReference type="InterPro" id="IPR005936">
    <property type="entry name" value="FtsH"/>
</dbReference>
<keyword evidence="6 15" id="KW-0479">Metal-binding</keyword>
<dbReference type="InterPro" id="IPR041569">
    <property type="entry name" value="AAA_lid_3"/>
</dbReference>
<dbReference type="InterPro" id="IPR027417">
    <property type="entry name" value="P-loop_NTPase"/>
</dbReference>
<feature type="compositionally biased region" description="Basic and acidic residues" evidence="17">
    <location>
        <begin position="651"/>
        <end position="672"/>
    </location>
</feature>
<dbReference type="EC" id="3.4.24.-" evidence="15"/>
<dbReference type="NCBIfam" id="TIGR01241">
    <property type="entry name" value="FtsH_fam"/>
    <property type="match status" value="1"/>
</dbReference>
<dbReference type="Gene3D" id="1.10.8.60">
    <property type="match status" value="1"/>
</dbReference>
<dbReference type="InterPro" id="IPR011546">
    <property type="entry name" value="Pept_M41_FtsH_extracell"/>
</dbReference>
<dbReference type="GO" id="GO:0006508">
    <property type="term" value="P:proteolysis"/>
    <property type="evidence" value="ECO:0007669"/>
    <property type="project" value="UniProtKB-KW"/>
</dbReference>
<dbReference type="FunFam" id="1.20.58.760:FF:000003">
    <property type="entry name" value="AFG3-like AAA ATPase 2"/>
    <property type="match status" value="1"/>
</dbReference>
<dbReference type="GO" id="GO:0008270">
    <property type="term" value="F:zinc ion binding"/>
    <property type="evidence" value="ECO:0007669"/>
    <property type="project" value="UniProtKB-UniRule"/>
</dbReference>
<dbReference type="InterPro" id="IPR003959">
    <property type="entry name" value="ATPase_AAA_core"/>
</dbReference>
<evidence type="ECO:0000256" key="6">
    <source>
        <dbReference type="ARBA" id="ARBA00022723"/>
    </source>
</evidence>
<evidence type="ECO:0000256" key="8">
    <source>
        <dbReference type="ARBA" id="ARBA00022801"/>
    </source>
</evidence>
<evidence type="ECO:0000256" key="14">
    <source>
        <dbReference type="ARBA" id="ARBA00061570"/>
    </source>
</evidence>
<comment type="similarity">
    <text evidence="16">Belongs to the AAA ATPase family.</text>
</comment>
<dbReference type="InterPro" id="IPR050928">
    <property type="entry name" value="ATP-dep_Zn_Metalloprotease"/>
</dbReference>
<dbReference type="Proteomes" id="UP001177934">
    <property type="component" value="Chromosome"/>
</dbReference>
<keyword evidence="9 15" id="KW-0862">Zinc</keyword>
<keyword evidence="7 15" id="KW-0547">Nucleotide-binding</keyword>
<evidence type="ECO:0000256" key="17">
    <source>
        <dbReference type="SAM" id="MobiDB-lite"/>
    </source>
</evidence>
<dbReference type="GO" id="GO:0004222">
    <property type="term" value="F:metalloendopeptidase activity"/>
    <property type="evidence" value="ECO:0007669"/>
    <property type="project" value="InterPro"/>
</dbReference>
<dbReference type="GO" id="GO:0005886">
    <property type="term" value="C:plasma membrane"/>
    <property type="evidence" value="ECO:0007669"/>
    <property type="project" value="UniProtKB-SubCell"/>
</dbReference>
<feature type="binding site" evidence="15">
    <location>
        <position position="453"/>
    </location>
    <ligand>
        <name>Zn(2+)</name>
        <dbReference type="ChEBI" id="CHEBI:29105"/>
        <note>catalytic</note>
    </ligand>
</feature>
<dbReference type="Pfam" id="PF17862">
    <property type="entry name" value="AAA_lid_3"/>
    <property type="match status" value="1"/>
</dbReference>
<dbReference type="PROSITE" id="PS00674">
    <property type="entry name" value="AAA"/>
    <property type="match status" value="1"/>
</dbReference>
<feature type="domain" description="AAA+ ATPase" evidence="18">
    <location>
        <begin position="222"/>
        <end position="362"/>
    </location>
</feature>
<evidence type="ECO:0000256" key="10">
    <source>
        <dbReference type="ARBA" id="ARBA00022840"/>
    </source>
</evidence>
<keyword evidence="13 15" id="KW-0472">Membrane</keyword>
<dbReference type="InterPro" id="IPR003593">
    <property type="entry name" value="AAA+_ATPase"/>
</dbReference>
<comment type="cofactor">
    <cofactor evidence="15">
        <name>Zn(2+)</name>
        <dbReference type="ChEBI" id="CHEBI:29105"/>
    </cofactor>
    <text evidence="15">Binds 1 zinc ion per subunit.</text>
</comment>
<dbReference type="SUPFAM" id="SSF52540">
    <property type="entry name" value="P-loop containing nucleoside triphosphate hydrolases"/>
    <property type="match status" value="1"/>
</dbReference>
<comment type="similarity">
    <text evidence="2 15">In the C-terminal section; belongs to the peptidase M41 family.</text>
</comment>
<evidence type="ECO:0000256" key="7">
    <source>
        <dbReference type="ARBA" id="ARBA00022741"/>
    </source>
</evidence>
<dbReference type="AlphaFoldDB" id="A0AA95HU35"/>
<feature type="transmembrane region" description="Helical" evidence="15">
    <location>
        <begin position="131"/>
        <end position="152"/>
    </location>
</feature>
<dbReference type="FunFam" id="3.40.50.300:FF:000001">
    <property type="entry name" value="ATP-dependent zinc metalloprotease FtsH"/>
    <property type="match status" value="1"/>
</dbReference>
<gene>
    <name evidence="15 19" type="primary">ftsH</name>
    <name evidence="19" type="ORF">QNN11_06130</name>
</gene>
<feature type="active site" evidence="15">
    <location>
        <position position="454"/>
    </location>
</feature>
<dbReference type="PANTHER" id="PTHR43655">
    <property type="entry name" value="ATP-DEPENDENT PROTEASE"/>
    <property type="match status" value="1"/>
</dbReference>
<comment type="subcellular location">
    <subcellularLocation>
        <location evidence="15">Cell membrane</location>
        <topology evidence="15">Multi-pass membrane protein</topology>
        <orientation evidence="15">Cytoplasmic side</orientation>
    </subcellularLocation>
    <subcellularLocation>
        <location evidence="1">Membrane</location>
        <topology evidence="1">Multi-pass membrane protein</topology>
    </subcellularLocation>
</comment>
<evidence type="ECO:0000313" key="20">
    <source>
        <dbReference type="Proteomes" id="UP001177934"/>
    </source>
</evidence>
<reference evidence="19" key="1">
    <citation type="journal article" date="2023" name="Nat. Commun.">
        <title>Identification of a novel Human Milk Oligosaccharides utilization cluster in the infant gut commensal Bacteroides dorei.</title>
        <authorList>
            <person name="Kijner S."/>
            <person name="Ennis D."/>
            <person name="Shmorak S."/>
            <person name="Florentin A."/>
            <person name="Yassour M."/>
        </authorList>
    </citation>
    <scope>NUCLEOTIDE SEQUENCE</scope>
    <source>
        <strain evidence="19">2</strain>
    </source>
</reference>
<evidence type="ECO:0000256" key="11">
    <source>
        <dbReference type="ARBA" id="ARBA00022989"/>
    </source>
</evidence>
<feature type="region of interest" description="Disordered" evidence="17">
    <location>
        <begin position="647"/>
        <end position="672"/>
    </location>
</feature>
<comment type="subunit">
    <text evidence="15">Homohexamer.</text>
</comment>
<keyword evidence="8 15" id="KW-0378">Hydrolase</keyword>
<evidence type="ECO:0000256" key="1">
    <source>
        <dbReference type="ARBA" id="ARBA00004141"/>
    </source>
</evidence>
<comment type="function">
    <text evidence="15">Acts as a processive, ATP-dependent zinc metallopeptidase for both cytoplasmic and membrane proteins. Plays a role in the quality control of integral membrane proteins.</text>
</comment>
<sequence length="688" mass="77060">MSENTNNRPKINMPRFNLSWLYVIIAMSFAILYFSNQEGGIDKQITYTEFKDMINKGYANKIIAYDDNTVEMYIKPEFVKDVFKNDYKKVGRNPALNVEIGSMESLDKFMEKAQEEGHFTGSISYEKKRDYFGALFWNIAPFLLLIGIWMFAMRRMSGGAGAGGANPFNVGKSKAQVYEKGDKTNRITFKDVAGQAEAKQEVEEIVEFLKQPQKYTELGGKIPKGALLVGPPGTGKTLLAKAVAGEADVPFFSLSGSDFVEMFVGVGASRVRDLFRQAKEKAPCIIFIDEIDAVGRARGKNPSMGGNDERENTLNQLLTEMDGFGSNSGVIILAATNRADILDKALLRAGRFDRQIHVDLPDLNERKEVFGVHLKPLKLDESVDLDLLARQTPGFSGADIANVCNEAALIAARHGKNAVGKQDFLDAVDRIIGGLEKKTKIMTAEEKRTIALHEAGHATLSWFLEHANPLIKVTIVPRGRALGAAWYLPEERQITTKEQMLDEMCATLGGRAAEELFTGHISTGAMNDLERVTKQSYGMIAYAGMSEKLPNLCYYSNDEYSFSKPYSERTAELIDEEVKRMINEQYDRAKAILSEHKDGHNELARLLVEKEVIFAEDVERIFGKRPWTSRSEEIMALEATVKPVEVTEDFEEKKSSDSEEKEKEKKKHNIVERSVNHNHVILNDIKSL</sequence>
<comment type="similarity">
    <text evidence="14 15">In the central section; belongs to the AAA ATPase family.</text>
</comment>
<dbReference type="InterPro" id="IPR003960">
    <property type="entry name" value="ATPase_AAA_CS"/>
</dbReference>
<dbReference type="CDD" id="cd19501">
    <property type="entry name" value="RecA-like_FtsH"/>
    <property type="match status" value="1"/>
</dbReference>
<dbReference type="GO" id="GO:0016887">
    <property type="term" value="F:ATP hydrolysis activity"/>
    <property type="evidence" value="ECO:0007669"/>
    <property type="project" value="UniProtKB-UniRule"/>
</dbReference>
<dbReference type="Pfam" id="PF01434">
    <property type="entry name" value="Peptidase_M41"/>
    <property type="match status" value="1"/>
</dbReference>
<dbReference type="GO" id="GO:0004176">
    <property type="term" value="F:ATP-dependent peptidase activity"/>
    <property type="evidence" value="ECO:0007669"/>
    <property type="project" value="InterPro"/>
</dbReference>
<evidence type="ECO:0000256" key="9">
    <source>
        <dbReference type="ARBA" id="ARBA00022833"/>
    </source>
</evidence>
<dbReference type="Gene3D" id="3.40.1690.20">
    <property type="match status" value="1"/>
</dbReference>
<dbReference type="Gene3D" id="1.20.58.760">
    <property type="entry name" value="Peptidase M41"/>
    <property type="match status" value="1"/>
</dbReference>
<feature type="binding site" evidence="15">
    <location>
        <begin position="230"/>
        <end position="237"/>
    </location>
    <ligand>
        <name>ATP</name>
        <dbReference type="ChEBI" id="CHEBI:30616"/>
    </ligand>
</feature>
<dbReference type="Pfam" id="PF00004">
    <property type="entry name" value="AAA"/>
    <property type="match status" value="1"/>
</dbReference>
<evidence type="ECO:0000256" key="12">
    <source>
        <dbReference type="ARBA" id="ARBA00023049"/>
    </source>
</evidence>
<keyword evidence="4 15" id="KW-0645">Protease</keyword>
<dbReference type="GO" id="GO:0005524">
    <property type="term" value="F:ATP binding"/>
    <property type="evidence" value="ECO:0007669"/>
    <property type="project" value="UniProtKB-UniRule"/>
</dbReference>
<name>A0AA95HU35_9BACT</name>
<dbReference type="InterPro" id="IPR037219">
    <property type="entry name" value="Peptidase_M41-like"/>
</dbReference>
<feature type="binding site" evidence="15">
    <location>
        <position position="528"/>
    </location>
    <ligand>
        <name>Zn(2+)</name>
        <dbReference type="ChEBI" id="CHEBI:29105"/>
        <note>catalytic</note>
    </ligand>
</feature>
<evidence type="ECO:0000256" key="2">
    <source>
        <dbReference type="ARBA" id="ARBA00010044"/>
    </source>
</evidence>
<dbReference type="Pfam" id="PF06480">
    <property type="entry name" value="FtsH_ext"/>
    <property type="match status" value="1"/>
</dbReference>
<accession>A0AA95HU35</accession>
<dbReference type="HAMAP" id="MF_01458">
    <property type="entry name" value="FtsH"/>
    <property type="match status" value="1"/>
</dbReference>
<dbReference type="Gene3D" id="3.40.50.300">
    <property type="entry name" value="P-loop containing nucleotide triphosphate hydrolases"/>
    <property type="match status" value="1"/>
</dbReference>